<organism evidence="10 11">
    <name type="scientific">Ignatzschineria larvae DSM 13226</name>
    <dbReference type="NCBI Taxonomy" id="1111732"/>
    <lineage>
        <taxon>Bacteria</taxon>
        <taxon>Pseudomonadati</taxon>
        <taxon>Pseudomonadota</taxon>
        <taxon>Gammaproteobacteria</taxon>
        <taxon>Cardiobacteriales</taxon>
        <taxon>Ignatzschineriaceae</taxon>
        <taxon>Ignatzschineria</taxon>
    </lineage>
</organism>
<keyword evidence="4" id="KW-1003">Cell membrane</keyword>
<feature type="transmembrane region" description="Helical" evidence="9">
    <location>
        <begin position="117"/>
        <end position="136"/>
    </location>
</feature>
<protein>
    <recommendedName>
        <fullName evidence="9">Branched-chain amino acid transport system carrier protein</fullName>
    </recommendedName>
</protein>
<accession>A0ABZ3BYK8</accession>
<evidence type="ECO:0000256" key="1">
    <source>
        <dbReference type="ARBA" id="ARBA00004651"/>
    </source>
</evidence>
<reference evidence="10 11" key="1">
    <citation type="submission" date="2024-03" db="EMBL/GenBank/DDBJ databases">
        <title>Complete Genome Sequence and Annotation of Ignatzschineria larvae DSM 13226.</title>
        <authorList>
            <person name="Cantrell E."/>
            <person name="Burcham Z.M."/>
        </authorList>
    </citation>
    <scope>NUCLEOTIDE SEQUENCE [LARGE SCALE GENOMIC DNA]</scope>
    <source>
        <strain evidence="10 11">DSM 13226</strain>
    </source>
</reference>
<dbReference type="InterPro" id="IPR004685">
    <property type="entry name" value="Brnchd-chn_aa_trnsp_Livcs"/>
</dbReference>
<dbReference type="Pfam" id="PF05525">
    <property type="entry name" value="Branch_AA_trans"/>
    <property type="match status" value="1"/>
</dbReference>
<comment type="similarity">
    <text evidence="2 9">Belongs to the branched chain amino acid transporter family.</text>
</comment>
<evidence type="ECO:0000256" key="7">
    <source>
        <dbReference type="ARBA" id="ARBA00022989"/>
    </source>
</evidence>
<feature type="transmembrane region" description="Helical" evidence="9">
    <location>
        <begin position="283"/>
        <end position="308"/>
    </location>
</feature>
<evidence type="ECO:0000313" key="10">
    <source>
        <dbReference type="EMBL" id="WZW87631.1"/>
    </source>
</evidence>
<evidence type="ECO:0000256" key="4">
    <source>
        <dbReference type="ARBA" id="ARBA00022475"/>
    </source>
</evidence>
<dbReference type="PANTHER" id="PTHR30588">
    <property type="entry name" value="BRANCHED-CHAIN AMINO ACID TRANSPORT SYSTEM 2 CARRIER PROTEIN"/>
    <property type="match status" value="1"/>
</dbReference>
<feature type="transmembrane region" description="Helical" evidence="9">
    <location>
        <begin position="36"/>
        <end position="60"/>
    </location>
</feature>
<evidence type="ECO:0000256" key="9">
    <source>
        <dbReference type="RuleBase" id="RU362122"/>
    </source>
</evidence>
<dbReference type="PANTHER" id="PTHR30588:SF7">
    <property type="entry name" value="BRANCHED-CHAIN AMINO ACID CARRIER PROTEIN SAOUHSC_01411-RELATED"/>
    <property type="match status" value="1"/>
</dbReference>
<evidence type="ECO:0000256" key="5">
    <source>
        <dbReference type="ARBA" id="ARBA00022692"/>
    </source>
</evidence>
<feature type="transmembrane region" description="Helical" evidence="9">
    <location>
        <begin position="339"/>
        <end position="363"/>
    </location>
</feature>
<feature type="transmembrane region" description="Helical" evidence="9">
    <location>
        <begin position="228"/>
        <end position="249"/>
    </location>
</feature>
<evidence type="ECO:0000256" key="8">
    <source>
        <dbReference type="ARBA" id="ARBA00023136"/>
    </source>
</evidence>
<gene>
    <name evidence="10" type="primary">brnQ</name>
    <name evidence="10" type="ORF">WMO13_09720</name>
</gene>
<dbReference type="EMBL" id="CP150637">
    <property type="protein sequence ID" value="WZW87631.1"/>
    <property type="molecule type" value="Genomic_DNA"/>
</dbReference>
<name>A0ABZ3BYK8_9GAMM</name>
<feature type="transmembrane region" description="Helical" evidence="9">
    <location>
        <begin position="315"/>
        <end position="333"/>
    </location>
</feature>
<feature type="transmembrane region" description="Helical" evidence="9">
    <location>
        <begin position="7"/>
        <end position="24"/>
    </location>
</feature>
<evidence type="ECO:0000256" key="6">
    <source>
        <dbReference type="ARBA" id="ARBA00022970"/>
    </source>
</evidence>
<sequence length="444" mass="48227">MSRKTLFIGFMLFALFFGAGNLIFPPTVGQLSGSHFVPAIIGFIVTGVGLPLIGIIAGSFSAEGFRSEAKRVHPIFAILFMVVIYLTIGPFFAIPRTAMVSYEMAVLPYLEGGIETFSSKIIFALIYFALTFYLALNPSKLVDRVGKILTPLLLITIILLIVRAFFLLNDPITEVSKPFIGKNAFFIGFSEGYQTMDTIAAVAFSLIVLSAVKATGLVEQKSIFKQAVIAAIIAGVGLGLVYISLAWIGNNYPLSAEQLQGGNMGTSILTGVARLTYGEGGRFLLSLIVTLACLTTAIGLIVAVSSYFNELYNKISYKVYAVVFTLISFILASQGLDSIIMGAVPILLIIYPITIVLIILIFIDRLSKGISNLAFQLPIYVTLIISFLSVVLSYMEESSFKSLFELLPFQDSSMGWMVPAAIALIIGLMFGKRRPKAQTVQIEK</sequence>
<feature type="transmembrane region" description="Helical" evidence="9">
    <location>
        <begin position="148"/>
        <end position="168"/>
    </location>
</feature>
<dbReference type="RefSeq" id="WP_026879573.1">
    <property type="nucleotide sequence ID" value="NZ_CP150637.1"/>
</dbReference>
<dbReference type="Proteomes" id="UP001449178">
    <property type="component" value="Chromosome"/>
</dbReference>
<feature type="transmembrane region" description="Helical" evidence="9">
    <location>
        <begin position="72"/>
        <end position="94"/>
    </location>
</feature>
<feature type="transmembrane region" description="Helical" evidence="9">
    <location>
        <begin position="198"/>
        <end position="216"/>
    </location>
</feature>
<comment type="function">
    <text evidence="9">Component of the transport system for branched-chain amino acids.</text>
</comment>
<evidence type="ECO:0000256" key="3">
    <source>
        <dbReference type="ARBA" id="ARBA00022448"/>
    </source>
</evidence>
<keyword evidence="8 9" id="KW-0472">Membrane</keyword>
<feature type="transmembrane region" description="Helical" evidence="9">
    <location>
        <begin position="414"/>
        <end position="431"/>
    </location>
</feature>
<comment type="subcellular location">
    <subcellularLocation>
        <location evidence="9">Cell inner membrane</location>
        <topology evidence="9">Multi-pass membrane protein</topology>
    </subcellularLocation>
    <subcellularLocation>
        <location evidence="1">Cell membrane</location>
        <topology evidence="1">Multi-pass membrane protein</topology>
    </subcellularLocation>
</comment>
<dbReference type="NCBIfam" id="TIGR00796">
    <property type="entry name" value="livcs"/>
    <property type="match status" value="1"/>
</dbReference>
<feature type="transmembrane region" description="Helical" evidence="9">
    <location>
        <begin position="375"/>
        <end position="394"/>
    </location>
</feature>
<proteinExistence type="inferred from homology"/>
<keyword evidence="7 9" id="KW-1133">Transmembrane helix</keyword>
<keyword evidence="5 9" id="KW-0812">Transmembrane</keyword>
<keyword evidence="11" id="KW-1185">Reference proteome</keyword>
<evidence type="ECO:0000313" key="11">
    <source>
        <dbReference type="Proteomes" id="UP001449178"/>
    </source>
</evidence>
<evidence type="ECO:0000256" key="2">
    <source>
        <dbReference type="ARBA" id="ARBA00008540"/>
    </source>
</evidence>
<keyword evidence="3 9" id="KW-0813">Transport</keyword>
<keyword evidence="6 9" id="KW-0029">Amino-acid transport</keyword>